<dbReference type="InterPro" id="IPR036249">
    <property type="entry name" value="Thioredoxin-like_sf"/>
</dbReference>
<name>A0ABV7HVC7_9GAMM</name>
<accession>A0ABV7HVC7</accession>
<evidence type="ECO:0000259" key="1">
    <source>
        <dbReference type="Pfam" id="PF03190"/>
    </source>
</evidence>
<comment type="caution">
    <text evidence="2">The sequence shown here is derived from an EMBL/GenBank/DDBJ whole genome shotgun (WGS) entry which is preliminary data.</text>
</comment>
<keyword evidence="3" id="KW-1185">Reference proteome</keyword>
<reference evidence="3" key="1">
    <citation type="journal article" date="2019" name="Int. J. Syst. Evol. Microbiol.">
        <title>The Global Catalogue of Microorganisms (GCM) 10K type strain sequencing project: providing services to taxonomists for standard genome sequencing and annotation.</title>
        <authorList>
            <consortium name="The Broad Institute Genomics Platform"/>
            <consortium name="The Broad Institute Genome Sequencing Center for Infectious Disease"/>
            <person name="Wu L."/>
            <person name="Ma J."/>
        </authorList>
    </citation>
    <scope>NUCLEOTIDE SEQUENCE [LARGE SCALE GENOMIC DNA]</scope>
    <source>
        <strain evidence="3">KCTC 52141</strain>
    </source>
</reference>
<feature type="domain" description="Spermatogenesis-associated protein 20-like TRX" evidence="1">
    <location>
        <begin position="68"/>
        <end position="219"/>
    </location>
</feature>
<dbReference type="SUPFAM" id="SSF52833">
    <property type="entry name" value="Thioredoxin-like"/>
    <property type="match status" value="1"/>
</dbReference>
<sequence>MSASKAARLVGLLVLVIFISLYSSAEAEFIPPPLLSESEKAQFGEWLEVAKDKSEDKVFSKEKGKYLNALVNSSSPYLRQHAKNPVNWKPWRNQYLASAEAENKLIFLSIGYSTCHWCHVMAKESFSDVDVAIAVNDSYVAIKVDREELPQIDSHYASLLEAVTGSAGWPITAIINSEGLPIYIGSYVSKENLVTLLQRVGFAWENNPEFLLTTARNISRLTAVSEGEDNNNVHVDTAELLTSSKKKVVDALDTEFGGLNGAVKFPQESLLLYLLDELRRTLDPDLAKLVSLQLTKMMNGGIRDHVDGGFHRYSTDSQWSVPHYEKMLYNQALMAQVYLEAWQGFREDSYRFVAKETLDFAIECLYQEGRGFYSALDADFNGEEGGFYLWSGADVADALKIEGISSYSVEAGEKRSSRTLGILSDIALKNAEMLDVLKTLQEQRHSRGSLHRDDKVIASWNGLMIYSLAMASRALDNKEYISIAEKVGELMWASRFDDRTGKLFRTSDRRQELFSLEDYAYLSRGFVGLYDVTRNPTWLERAKTIYQSANANAALPQSAIPSQLGSNASFSLMDGELISPKVVFQEVELALKRRTFDPKLFKIDPEGLDQAKARVAESAINRFSSLRYLNNELNGSSESIRYFANGVGRLSIVCTKTLAEVCVSIELQFSLKEGWHINSNEPLQDYLVPTIVKSTSELLVEYPRRNVLRLGFQDEPLSLFDGEFKILISKKPDEVIRRTKISVPLQACNDELCLLPQESFIIF</sequence>
<dbReference type="InterPro" id="IPR004879">
    <property type="entry name" value="Ssp411-like_TRX"/>
</dbReference>
<dbReference type="RefSeq" id="WP_382416411.1">
    <property type="nucleotide sequence ID" value="NZ_AP031500.1"/>
</dbReference>
<evidence type="ECO:0000313" key="2">
    <source>
        <dbReference type="EMBL" id="MFC3155617.1"/>
    </source>
</evidence>
<dbReference type="Proteomes" id="UP001595548">
    <property type="component" value="Unassembled WGS sequence"/>
</dbReference>
<dbReference type="Gene3D" id="3.40.30.10">
    <property type="entry name" value="Glutaredoxin"/>
    <property type="match status" value="1"/>
</dbReference>
<protein>
    <submittedName>
        <fullName evidence="2">Thioredoxin domain-containing protein</fullName>
    </submittedName>
</protein>
<proteinExistence type="predicted"/>
<dbReference type="InterPro" id="IPR024705">
    <property type="entry name" value="Ssp411"/>
</dbReference>
<gene>
    <name evidence="2" type="ORF">ACFOEB_10435</name>
</gene>
<dbReference type="PANTHER" id="PTHR42899:SF1">
    <property type="entry name" value="SPERMATOGENESIS-ASSOCIATED PROTEIN 20"/>
    <property type="match status" value="1"/>
</dbReference>
<dbReference type="PANTHER" id="PTHR42899">
    <property type="entry name" value="SPERMATOGENESIS-ASSOCIATED PROTEIN 20"/>
    <property type="match status" value="1"/>
</dbReference>
<dbReference type="InterPro" id="IPR008928">
    <property type="entry name" value="6-hairpin_glycosidase_sf"/>
</dbReference>
<dbReference type="Pfam" id="PF03190">
    <property type="entry name" value="Thioredox_DsbH"/>
    <property type="match status" value="1"/>
</dbReference>
<evidence type="ECO:0000313" key="3">
    <source>
        <dbReference type="Proteomes" id="UP001595548"/>
    </source>
</evidence>
<organism evidence="2 3">
    <name type="scientific">Gilvimarinus japonicus</name>
    <dbReference type="NCBI Taxonomy" id="1796469"/>
    <lineage>
        <taxon>Bacteria</taxon>
        <taxon>Pseudomonadati</taxon>
        <taxon>Pseudomonadota</taxon>
        <taxon>Gammaproteobacteria</taxon>
        <taxon>Cellvibrionales</taxon>
        <taxon>Cellvibrionaceae</taxon>
        <taxon>Gilvimarinus</taxon>
    </lineage>
</organism>
<dbReference type="EMBL" id="JBHRTL010000006">
    <property type="protein sequence ID" value="MFC3155617.1"/>
    <property type="molecule type" value="Genomic_DNA"/>
</dbReference>
<dbReference type="SUPFAM" id="SSF48208">
    <property type="entry name" value="Six-hairpin glycosidases"/>
    <property type="match status" value="1"/>
</dbReference>